<gene>
    <name evidence="2" type="ORF">CAP_1262</name>
</gene>
<keyword evidence="2" id="KW-0255">Endonuclease</keyword>
<proteinExistence type="predicted"/>
<accession>A0A017TCJ6</accession>
<comment type="caution">
    <text evidence="2">The sequence shown here is derived from an EMBL/GenBank/DDBJ whole genome shotgun (WGS) entry which is preliminary data.</text>
</comment>
<dbReference type="Gene3D" id="3.60.10.10">
    <property type="entry name" value="Endonuclease/exonuclease/phosphatase"/>
    <property type="match status" value="1"/>
</dbReference>
<name>A0A017TCJ6_9BACT</name>
<feature type="domain" description="Endonuclease/exonuclease/phosphatase" evidence="1">
    <location>
        <begin position="9"/>
        <end position="269"/>
    </location>
</feature>
<dbReference type="AlphaFoldDB" id="A0A017TCJ6"/>
<dbReference type="InterPro" id="IPR036691">
    <property type="entry name" value="Endo/exonu/phosph_ase_sf"/>
</dbReference>
<dbReference type="GO" id="GO:0006506">
    <property type="term" value="P:GPI anchor biosynthetic process"/>
    <property type="evidence" value="ECO:0007669"/>
    <property type="project" value="TreeGrafter"/>
</dbReference>
<dbReference type="InterPro" id="IPR051916">
    <property type="entry name" value="GPI-anchor_lipid_remodeler"/>
</dbReference>
<keyword evidence="3" id="KW-1185">Reference proteome</keyword>
<dbReference type="Proteomes" id="UP000019678">
    <property type="component" value="Unassembled WGS sequence"/>
</dbReference>
<protein>
    <submittedName>
        <fullName evidence="2">Endonuclease/exonuclease/phosphatase</fullName>
    </submittedName>
</protein>
<keyword evidence="2" id="KW-0269">Exonuclease</keyword>
<dbReference type="EMBL" id="ASRX01000013">
    <property type="protein sequence ID" value="EYF07003.1"/>
    <property type="molecule type" value="Genomic_DNA"/>
</dbReference>
<dbReference type="PANTHER" id="PTHR14859">
    <property type="entry name" value="CALCOFLUOR WHITE HYPERSENSITIVE PROTEIN PRECURSOR"/>
    <property type="match status" value="1"/>
</dbReference>
<dbReference type="STRING" id="1192034.CAP_1262"/>
<dbReference type="GO" id="GO:0004519">
    <property type="term" value="F:endonuclease activity"/>
    <property type="evidence" value="ECO:0007669"/>
    <property type="project" value="UniProtKB-KW"/>
</dbReference>
<dbReference type="InterPro" id="IPR005135">
    <property type="entry name" value="Endo/exonuclease/phosphatase"/>
</dbReference>
<dbReference type="SUPFAM" id="SSF56219">
    <property type="entry name" value="DNase I-like"/>
    <property type="match status" value="1"/>
</dbReference>
<evidence type="ECO:0000313" key="3">
    <source>
        <dbReference type="Proteomes" id="UP000019678"/>
    </source>
</evidence>
<organism evidence="2 3">
    <name type="scientific">Chondromyces apiculatus DSM 436</name>
    <dbReference type="NCBI Taxonomy" id="1192034"/>
    <lineage>
        <taxon>Bacteria</taxon>
        <taxon>Pseudomonadati</taxon>
        <taxon>Myxococcota</taxon>
        <taxon>Polyangia</taxon>
        <taxon>Polyangiales</taxon>
        <taxon>Polyangiaceae</taxon>
        <taxon>Chondromyces</taxon>
    </lineage>
</organism>
<evidence type="ECO:0000259" key="1">
    <source>
        <dbReference type="Pfam" id="PF03372"/>
    </source>
</evidence>
<evidence type="ECO:0000313" key="2">
    <source>
        <dbReference type="EMBL" id="EYF07003.1"/>
    </source>
</evidence>
<sequence>MFMDRLRVLTLNIWNRQGPWEERLHLIRAGLRELAPDVVGLQEVLSGGERSQAHEIAEELGYTVAFGKASTGRSGEAFGNAVLSRWPMVREEVFPLPTGERDEPRSLLLAEIASPWGRLPVFVTHLNWRFHHGAVREQQVQAIAEIVHREGPVDAPTIAEAPEREAGYPPILMGDLNAQPESAEVRFLKGLQSLGGRSTFFSDAYEIAGHGPGYTYDETRNTFAGPHHEHPRRIDYVLVRGPDRLGRGKPLVARLAFQDIHAGVTASDHFGVYAELSVGSEAAG</sequence>
<dbReference type="eggNOG" id="COG3568">
    <property type="taxonomic scope" value="Bacteria"/>
</dbReference>
<keyword evidence="2" id="KW-0540">Nuclease</keyword>
<keyword evidence="2" id="KW-0378">Hydrolase</keyword>
<dbReference type="PANTHER" id="PTHR14859:SF1">
    <property type="entry name" value="PGAP2-INTERACTING PROTEIN"/>
    <property type="match status" value="1"/>
</dbReference>
<dbReference type="GO" id="GO:0016020">
    <property type="term" value="C:membrane"/>
    <property type="evidence" value="ECO:0007669"/>
    <property type="project" value="GOC"/>
</dbReference>
<dbReference type="GO" id="GO:0004527">
    <property type="term" value="F:exonuclease activity"/>
    <property type="evidence" value="ECO:0007669"/>
    <property type="project" value="UniProtKB-KW"/>
</dbReference>
<dbReference type="Pfam" id="PF03372">
    <property type="entry name" value="Exo_endo_phos"/>
    <property type="match status" value="1"/>
</dbReference>
<reference evidence="2 3" key="1">
    <citation type="submission" date="2013-05" db="EMBL/GenBank/DDBJ databases">
        <title>Genome assembly of Chondromyces apiculatus DSM 436.</title>
        <authorList>
            <person name="Sharma G."/>
            <person name="Khatri I."/>
            <person name="Kaur C."/>
            <person name="Mayilraj S."/>
            <person name="Subramanian S."/>
        </authorList>
    </citation>
    <scope>NUCLEOTIDE SEQUENCE [LARGE SCALE GENOMIC DNA]</scope>
    <source>
        <strain evidence="2 3">DSM 436</strain>
    </source>
</reference>